<evidence type="ECO:0000256" key="1">
    <source>
        <dbReference type="ARBA" id="ARBA00004496"/>
    </source>
</evidence>
<name>A0A2H0WPR1_9BACT</name>
<dbReference type="Gene3D" id="3.40.50.300">
    <property type="entry name" value="P-loop containing nucleotide triphosphate hydrolases"/>
    <property type="match status" value="1"/>
</dbReference>
<dbReference type="Pfam" id="PF01300">
    <property type="entry name" value="Sua5_yciO_yrdC"/>
    <property type="match status" value="1"/>
</dbReference>
<evidence type="ECO:0000256" key="6">
    <source>
        <dbReference type="ARBA" id="ARBA00022694"/>
    </source>
</evidence>
<dbReference type="Gene3D" id="3.90.870.10">
    <property type="entry name" value="DHBP synthase"/>
    <property type="match status" value="1"/>
</dbReference>
<keyword evidence="8" id="KW-0547">Nucleotide-binding</keyword>
<keyword evidence="6" id="KW-0819">tRNA processing</keyword>
<feature type="domain" description="YrdC-like" evidence="12">
    <location>
        <begin position="20"/>
        <end position="209"/>
    </location>
</feature>
<comment type="subcellular location">
    <subcellularLocation>
        <location evidence="1">Cytoplasm</location>
    </subcellularLocation>
</comment>
<comment type="similarity">
    <text evidence="2">Belongs to the SUA5 family.</text>
</comment>
<evidence type="ECO:0000256" key="2">
    <source>
        <dbReference type="ARBA" id="ARBA00007663"/>
    </source>
</evidence>
<keyword evidence="4" id="KW-0963">Cytoplasm</keyword>
<dbReference type="PANTHER" id="PTHR17490:SF16">
    <property type="entry name" value="THREONYLCARBAMOYL-AMP SYNTHASE"/>
    <property type="match status" value="1"/>
</dbReference>
<keyword evidence="7" id="KW-0548">Nucleotidyltransferase</keyword>
<gene>
    <name evidence="13" type="ORF">COT64_01550</name>
</gene>
<dbReference type="GO" id="GO:0061710">
    <property type="term" value="F:L-threonylcarbamoyladenylate synthase"/>
    <property type="evidence" value="ECO:0007669"/>
    <property type="project" value="UniProtKB-EC"/>
</dbReference>
<dbReference type="PROSITE" id="PS51163">
    <property type="entry name" value="YRDC"/>
    <property type="match status" value="1"/>
</dbReference>
<evidence type="ECO:0000256" key="7">
    <source>
        <dbReference type="ARBA" id="ARBA00022695"/>
    </source>
</evidence>
<dbReference type="InterPro" id="IPR027417">
    <property type="entry name" value="P-loop_NTPase"/>
</dbReference>
<dbReference type="Pfam" id="PF02367">
    <property type="entry name" value="TsaE"/>
    <property type="match status" value="2"/>
</dbReference>
<dbReference type="InterPro" id="IPR050156">
    <property type="entry name" value="TC-AMP_synthase_SUA5"/>
</dbReference>
<evidence type="ECO:0000256" key="11">
    <source>
        <dbReference type="ARBA" id="ARBA00048366"/>
    </source>
</evidence>
<evidence type="ECO:0000313" key="13">
    <source>
        <dbReference type="EMBL" id="PIS14636.1"/>
    </source>
</evidence>
<evidence type="ECO:0000256" key="8">
    <source>
        <dbReference type="ARBA" id="ARBA00022741"/>
    </source>
</evidence>
<evidence type="ECO:0000256" key="9">
    <source>
        <dbReference type="ARBA" id="ARBA00022840"/>
    </source>
</evidence>
<dbReference type="EMBL" id="PEZI01000035">
    <property type="protein sequence ID" value="PIS14636.1"/>
    <property type="molecule type" value="Genomic_DNA"/>
</dbReference>
<dbReference type="InterPro" id="IPR006070">
    <property type="entry name" value="Sua5-like_dom"/>
</dbReference>
<organism evidence="13 14">
    <name type="scientific">Candidatus Shapirobacteria bacterium CG09_land_8_20_14_0_10_39_12</name>
    <dbReference type="NCBI Taxonomy" id="1974885"/>
    <lineage>
        <taxon>Bacteria</taxon>
        <taxon>Candidatus Shapironibacteriota</taxon>
    </lineage>
</organism>
<comment type="caution">
    <text evidence="13">The sequence shown here is derived from an EMBL/GenBank/DDBJ whole genome shotgun (WGS) entry which is preliminary data.</text>
</comment>
<evidence type="ECO:0000313" key="14">
    <source>
        <dbReference type="Proteomes" id="UP000230775"/>
    </source>
</evidence>
<sequence>MVESILNTMKIIKLTTNNHKKIIKETLAVLKSGGLVVFPSDTVYGLLADSTNPKAIEKVLSFKDRPVGKAISVFVADKKMAEDYVALNQNALNVVNNLLPGPFTVICQSRHKTDSRLEAENGTLGIRLPDFPLITKLVTSFKKPITATSANIPGRPAVHSISALLNTLSKKKKSLLALIVDSNNLPKNRPSTVLDTTTGQLKTLRFGDLFPKTANSFISKSKTQTQKIARYLATNIIKKISGRPIVFLLEGNLGAGKTIFAKGLGKALYVEEEVISPTYTISYEYKIKKPTNSNQTISSHKNFSTAFDINDNSQNITINNNGLKKFVHYDLYRIESAEELKEIRLLDEIYCGNIYAIEWPERLSAEIISALKKRAEIVYIRIKTLNENQREIFWS</sequence>
<proteinExistence type="inferred from homology"/>
<accession>A0A2H0WPR1</accession>
<dbReference type="InterPro" id="IPR003442">
    <property type="entry name" value="T6A_TsaE"/>
</dbReference>
<protein>
    <recommendedName>
        <fullName evidence="10">L-threonylcarbamoyladenylate synthase</fullName>
        <ecNumber evidence="3">2.7.7.87</ecNumber>
    </recommendedName>
    <alternativeName>
        <fullName evidence="10">L-threonylcarbamoyladenylate synthase</fullName>
    </alternativeName>
</protein>
<reference evidence="14" key="1">
    <citation type="submission" date="2017-09" db="EMBL/GenBank/DDBJ databases">
        <title>Depth-based differentiation of microbial function through sediment-hosted aquifers and enrichment of novel symbionts in the deep terrestrial subsurface.</title>
        <authorList>
            <person name="Probst A.J."/>
            <person name="Ladd B."/>
            <person name="Jarett J.K."/>
            <person name="Geller-Mcgrath D.E."/>
            <person name="Sieber C.M.K."/>
            <person name="Emerson J.B."/>
            <person name="Anantharaman K."/>
            <person name="Thomas B.C."/>
            <person name="Malmstrom R."/>
            <person name="Stieglmeier M."/>
            <person name="Klingl A."/>
            <person name="Woyke T."/>
            <person name="Ryan C.M."/>
            <person name="Banfield J.F."/>
        </authorList>
    </citation>
    <scope>NUCLEOTIDE SEQUENCE [LARGE SCALE GENOMIC DNA]</scope>
</reference>
<evidence type="ECO:0000259" key="12">
    <source>
        <dbReference type="PROSITE" id="PS51163"/>
    </source>
</evidence>
<dbReference type="GO" id="GO:0000049">
    <property type="term" value="F:tRNA binding"/>
    <property type="evidence" value="ECO:0007669"/>
    <property type="project" value="TreeGrafter"/>
</dbReference>
<dbReference type="GO" id="GO:0003725">
    <property type="term" value="F:double-stranded RNA binding"/>
    <property type="evidence" value="ECO:0007669"/>
    <property type="project" value="InterPro"/>
</dbReference>
<evidence type="ECO:0000256" key="5">
    <source>
        <dbReference type="ARBA" id="ARBA00022679"/>
    </source>
</evidence>
<dbReference type="SUPFAM" id="SSF52540">
    <property type="entry name" value="P-loop containing nucleoside triphosphate hydrolases"/>
    <property type="match status" value="1"/>
</dbReference>
<dbReference type="SUPFAM" id="SSF55821">
    <property type="entry name" value="YrdC/RibB"/>
    <property type="match status" value="1"/>
</dbReference>
<evidence type="ECO:0000256" key="3">
    <source>
        <dbReference type="ARBA" id="ARBA00012584"/>
    </source>
</evidence>
<dbReference type="GO" id="GO:0005737">
    <property type="term" value="C:cytoplasm"/>
    <property type="evidence" value="ECO:0007669"/>
    <property type="project" value="UniProtKB-SubCell"/>
</dbReference>
<dbReference type="EC" id="2.7.7.87" evidence="3"/>
<dbReference type="GO" id="GO:0005524">
    <property type="term" value="F:ATP binding"/>
    <property type="evidence" value="ECO:0007669"/>
    <property type="project" value="UniProtKB-KW"/>
</dbReference>
<comment type="catalytic activity">
    <reaction evidence="11">
        <text>L-threonine + hydrogencarbonate + ATP = L-threonylcarbamoyladenylate + diphosphate + H2O</text>
        <dbReference type="Rhea" id="RHEA:36407"/>
        <dbReference type="ChEBI" id="CHEBI:15377"/>
        <dbReference type="ChEBI" id="CHEBI:17544"/>
        <dbReference type="ChEBI" id="CHEBI:30616"/>
        <dbReference type="ChEBI" id="CHEBI:33019"/>
        <dbReference type="ChEBI" id="CHEBI:57926"/>
        <dbReference type="ChEBI" id="CHEBI:73682"/>
        <dbReference type="EC" id="2.7.7.87"/>
    </reaction>
</comment>
<dbReference type="PANTHER" id="PTHR17490">
    <property type="entry name" value="SUA5"/>
    <property type="match status" value="1"/>
</dbReference>
<dbReference type="GO" id="GO:0002949">
    <property type="term" value="P:tRNA threonylcarbamoyladenosine modification"/>
    <property type="evidence" value="ECO:0007669"/>
    <property type="project" value="InterPro"/>
</dbReference>
<dbReference type="GO" id="GO:0006450">
    <property type="term" value="P:regulation of translational fidelity"/>
    <property type="evidence" value="ECO:0007669"/>
    <property type="project" value="TreeGrafter"/>
</dbReference>
<dbReference type="NCBIfam" id="TIGR00057">
    <property type="entry name" value="L-threonylcarbamoyladenylate synthase"/>
    <property type="match status" value="1"/>
</dbReference>
<keyword evidence="5" id="KW-0808">Transferase</keyword>
<dbReference type="AlphaFoldDB" id="A0A2H0WPR1"/>
<evidence type="ECO:0000256" key="4">
    <source>
        <dbReference type="ARBA" id="ARBA00022490"/>
    </source>
</evidence>
<dbReference type="Proteomes" id="UP000230775">
    <property type="component" value="Unassembled WGS sequence"/>
</dbReference>
<evidence type="ECO:0000256" key="10">
    <source>
        <dbReference type="ARBA" id="ARBA00029774"/>
    </source>
</evidence>
<keyword evidence="9" id="KW-0067">ATP-binding</keyword>
<dbReference type="InterPro" id="IPR017945">
    <property type="entry name" value="DHBP_synth_RibB-like_a/b_dom"/>
</dbReference>